<dbReference type="SUPFAM" id="SSF53155">
    <property type="entry name" value="Methylated DNA-protein cysteine methyltransferase domain"/>
    <property type="match status" value="1"/>
</dbReference>
<evidence type="ECO:0000256" key="4">
    <source>
        <dbReference type="ARBA" id="ARBA00022603"/>
    </source>
</evidence>
<dbReference type="Gene3D" id="1.10.10.10">
    <property type="entry name" value="Winged helix-like DNA-binding domain superfamily/Winged helix DNA-binding domain"/>
    <property type="match status" value="1"/>
</dbReference>
<dbReference type="Pfam" id="PF02870">
    <property type="entry name" value="Methyltransf_1N"/>
    <property type="match status" value="1"/>
</dbReference>
<dbReference type="RefSeq" id="WP_063389369.1">
    <property type="nucleotide sequence ID" value="NZ_LWBR01000072.1"/>
</dbReference>
<dbReference type="PANTHER" id="PTHR10815">
    <property type="entry name" value="METHYLATED-DNA--PROTEIN-CYSTEINE METHYLTRANSFERASE"/>
    <property type="match status" value="1"/>
</dbReference>
<evidence type="ECO:0000256" key="2">
    <source>
        <dbReference type="ARBA" id="ARBA00008711"/>
    </source>
</evidence>
<evidence type="ECO:0000313" key="12">
    <source>
        <dbReference type="EMBL" id="KZN94910.1"/>
    </source>
</evidence>
<dbReference type="PROSITE" id="PS00374">
    <property type="entry name" value="MGMT"/>
    <property type="match status" value="1"/>
</dbReference>
<dbReference type="NCBIfam" id="TIGR00589">
    <property type="entry name" value="ogt"/>
    <property type="match status" value="1"/>
</dbReference>
<proteinExistence type="inferred from homology"/>
<comment type="miscellaneous">
    <text evidence="9">This enzyme catalyzes only one turnover and therefore is not strictly catalytic. According to one definition, an enzyme is a biocatalyst that acts repeatedly and over many reaction cycles.</text>
</comment>
<evidence type="ECO:0000256" key="3">
    <source>
        <dbReference type="ARBA" id="ARBA00022490"/>
    </source>
</evidence>
<keyword evidence="4 9" id="KW-0489">Methyltransferase</keyword>
<feature type="domain" description="Methylated-DNA-[protein]-cysteine S-methyltransferase DNA binding" evidence="10">
    <location>
        <begin position="78"/>
        <end position="158"/>
    </location>
</feature>
<comment type="catalytic activity">
    <reaction evidence="8 9">
        <text>a 6-O-methyl-2'-deoxyguanosine in DNA + L-cysteinyl-[protein] = S-methyl-L-cysteinyl-[protein] + a 2'-deoxyguanosine in DNA</text>
        <dbReference type="Rhea" id="RHEA:24000"/>
        <dbReference type="Rhea" id="RHEA-COMP:10131"/>
        <dbReference type="Rhea" id="RHEA-COMP:10132"/>
        <dbReference type="Rhea" id="RHEA-COMP:11367"/>
        <dbReference type="Rhea" id="RHEA-COMP:11368"/>
        <dbReference type="ChEBI" id="CHEBI:29950"/>
        <dbReference type="ChEBI" id="CHEBI:82612"/>
        <dbReference type="ChEBI" id="CHEBI:85445"/>
        <dbReference type="ChEBI" id="CHEBI:85448"/>
        <dbReference type="EC" id="2.1.1.63"/>
    </reaction>
</comment>
<name>A0A165WE26_9BACI</name>
<dbReference type="InterPro" id="IPR036388">
    <property type="entry name" value="WH-like_DNA-bd_sf"/>
</dbReference>
<keyword evidence="3 9" id="KW-0963">Cytoplasm</keyword>
<comment type="similarity">
    <text evidence="2 9">Belongs to the MGMT family.</text>
</comment>
<evidence type="ECO:0000256" key="6">
    <source>
        <dbReference type="ARBA" id="ARBA00022763"/>
    </source>
</evidence>
<comment type="caution">
    <text evidence="12">The sequence shown here is derived from an EMBL/GenBank/DDBJ whole genome shotgun (WGS) entry which is preliminary data.</text>
</comment>
<dbReference type="EC" id="2.1.1.63" evidence="9"/>
<protein>
    <recommendedName>
        <fullName evidence="9">Methylated-DNA--protein-cysteine methyltransferase</fullName>
        <ecNumber evidence="9">2.1.1.63</ecNumber>
    </recommendedName>
    <alternativeName>
        <fullName evidence="9">6-O-methylguanine-DNA methyltransferase</fullName>
        <shortName evidence="9">MGMT</shortName>
    </alternativeName>
    <alternativeName>
        <fullName evidence="9">O-6-methylguanine-DNA-alkyltransferase</fullName>
    </alternativeName>
</protein>
<keyword evidence="13" id="KW-1185">Reference proteome</keyword>
<dbReference type="InterPro" id="IPR036217">
    <property type="entry name" value="MethylDNA_cys_MeTrfase_DNAb"/>
</dbReference>
<dbReference type="Gene3D" id="3.30.160.70">
    <property type="entry name" value="Methylated DNA-protein cysteine methyltransferase domain"/>
    <property type="match status" value="1"/>
</dbReference>
<evidence type="ECO:0000256" key="7">
    <source>
        <dbReference type="ARBA" id="ARBA00023204"/>
    </source>
</evidence>
<evidence type="ECO:0000259" key="10">
    <source>
        <dbReference type="Pfam" id="PF01035"/>
    </source>
</evidence>
<keyword evidence="7 9" id="KW-0234">DNA repair</keyword>
<dbReference type="OrthoDB" id="9802228at2"/>
<dbReference type="Pfam" id="PF01035">
    <property type="entry name" value="DNA_binding_1"/>
    <property type="match status" value="1"/>
</dbReference>
<evidence type="ECO:0000256" key="5">
    <source>
        <dbReference type="ARBA" id="ARBA00022679"/>
    </source>
</evidence>
<dbReference type="GO" id="GO:0003908">
    <property type="term" value="F:methylated-DNA-[protein]-cysteine S-methyltransferase activity"/>
    <property type="evidence" value="ECO:0007669"/>
    <property type="project" value="UniProtKB-UniRule"/>
</dbReference>
<evidence type="ECO:0000256" key="1">
    <source>
        <dbReference type="ARBA" id="ARBA00001286"/>
    </source>
</evidence>
<dbReference type="EMBL" id="LWBR01000072">
    <property type="protein sequence ID" value="KZN94910.1"/>
    <property type="molecule type" value="Genomic_DNA"/>
</dbReference>
<dbReference type="STRING" id="33936.AZI98_16630"/>
<comment type="catalytic activity">
    <reaction evidence="1 9">
        <text>a 4-O-methyl-thymidine in DNA + L-cysteinyl-[protein] = a thymidine in DNA + S-methyl-L-cysteinyl-[protein]</text>
        <dbReference type="Rhea" id="RHEA:53428"/>
        <dbReference type="Rhea" id="RHEA-COMP:10131"/>
        <dbReference type="Rhea" id="RHEA-COMP:10132"/>
        <dbReference type="Rhea" id="RHEA-COMP:13555"/>
        <dbReference type="Rhea" id="RHEA-COMP:13556"/>
        <dbReference type="ChEBI" id="CHEBI:29950"/>
        <dbReference type="ChEBI" id="CHEBI:82612"/>
        <dbReference type="ChEBI" id="CHEBI:137386"/>
        <dbReference type="ChEBI" id="CHEBI:137387"/>
        <dbReference type="EC" id="2.1.1.63"/>
    </reaction>
</comment>
<dbReference type="GO" id="GO:0005737">
    <property type="term" value="C:cytoplasm"/>
    <property type="evidence" value="ECO:0007669"/>
    <property type="project" value="UniProtKB-SubCell"/>
</dbReference>
<comment type="function">
    <text evidence="9">Involved in the cellular defense against the biological effects of O6-methylguanine (O6-MeG) and O4-methylthymine (O4-MeT) in DNA. Repairs the methylated nucleobase in DNA by stoichiometrically transferring the methyl group to a cysteine residue in the enzyme. This is a suicide reaction: the enzyme is irreversibly inactivated.</text>
</comment>
<dbReference type="HAMAP" id="MF_00772">
    <property type="entry name" value="OGT"/>
    <property type="match status" value="1"/>
</dbReference>
<evidence type="ECO:0000259" key="11">
    <source>
        <dbReference type="Pfam" id="PF02870"/>
    </source>
</evidence>
<dbReference type="GO" id="GO:0032259">
    <property type="term" value="P:methylation"/>
    <property type="evidence" value="ECO:0007669"/>
    <property type="project" value="UniProtKB-KW"/>
</dbReference>
<feature type="active site" description="Nucleophile; methyl group acceptor" evidence="9">
    <location>
        <position position="129"/>
    </location>
</feature>
<dbReference type="InterPro" id="IPR001497">
    <property type="entry name" value="MethylDNA_cys_MeTrfase_AS"/>
</dbReference>
<evidence type="ECO:0000256" key="8">
    <source>
        <dbReference type="ARBA" id="ARBA00049348"/>
    </source>
</evidence>
<evidence type="ECO:0000256" key="9">
    <source>
        <dbReference type="HAMAP-Rule" id="MF_00772"/>
    </source>
</evidence>
<accession>A0A165WE26</accession>
<keyword evidence="6 9" id="KW-0227">DNA damage</keyword>
<dbReference type="PANTHER" id="PTHR10815:SF5">
    <property type="entry name" value="METHYLATED-DNA--PROTEIN-CYSTEINE METHYLTRANSFERASE"/>
    <property type="match status" value="1"/>
</dbReference>
<dbReference type="SUPFAM" id="SSF46767">
    <property type="entry name" value="Methylated DNA-protein cysteine methyltransferase, C-terminal domain"/>
    <property type="match status" value="1"/>
</dbReference>
<evidence type="ECO:0000313" key="13">
    <source>
        <dbReference type="Proteomes" id="UP000076476"/>
    </source>
</evidence>
<dbReference type="InterPro" id="IPR014048">
    <property type="entry name" value="MethylDNA_cys_MeTrfase_DNA-bd"/>
</dbReference>
<reference evidence="12 13" key="1">
    <citation type="submission" date="2016-04" db="EMBL/GenBank/DDBJ databases">
        <title>Draft genome sequence of Aeribacillus pallidus 8m3 from petroleum reservoir.</title>
        <authorList>
            <person name="Poltaraus A.B."/>
            <person name="Nazina T.N."/>
            <person name="Tourova T.P."/>
            <person name="Malakho S.M."/>
            <person name="Korshunova A.V."/>
            <person name="Sokolova D.S."/>
        </authorList>
    </citation>
    <scope>NUCLEOTIDE SEQUENCE [LARGE SCALE GENOMIC DNA]</scope>
    <source>
        <strain evidence="12 13">8m3</strain>
    </source>
</reference>
<dbReference type="InterPro" id="IPR008332">
    <property type="entry name" value="MethylG_MeTrfase_N"/>
</dbReference>
<dbReference type="InterPro" id="IPR036631">
    <property type="entry name" value="MGMT_N_sf"/>
</dbReference>
<dbReference type="AlphaFoldDB" id="A0A165WE26"/>
<dbReference type="InterPro" id="IPR023546">
    <property type="entry name" value="MGMT"/>
</dbReference>
<dbReference type="GO" id="GO:0006307">
    <property type="term" value="P:DNA alkylation repair"/>
    <property type="evidence" value="ECO:0007669"/>
    <property type="project" value="UniProtKB-UniRule"/>
</dbReference>
<gene>
    <name evidence="12" type="ORF">AZI98_16630</name>
</gene>
<comment type="subcellular location">
    <subcellularLocation>
        <location evidence="9">Cytoplasm</location>
    </subcellularLocation>
</comment>
<organism evidence="12 13">
    <name type="scientific">Aeribacillus pallidus</name>
    <dbReference type="NCBI Taxonomy" id="33936"/>
    <lineage>
        <taxon>Bacteria</taxon>
        <taxon>Bacillati</taxon>
        <taxon>Bacillota</taxon>
        <taxon>Bacilli</taxon>
        <taxon>Bacillales</taxon>
        <taxon>Bacillaceae</taxon>
        <taxon>Aeribacillus</taxon>
    </lineage>
</organism>
<sequence>MYFLHTMNSPIGTIGIIEEKNRIVSLLMDEQELTELLASSKVVEHKTDLLEEAAKQLKEYFQRKRKIFSLPIFPKGTSFQQKVWKELMNIPYGEARSYQYVADGIGNPKAVRAVGQANKANPIPIIIPCHRVIGKNGALVGYAGNQTDKKAFLLQLEQCKNWAS</sequence>
<feature type="domain" description="Methylguanine DNA methyltransferase ribonuclease-like" evidence="11">
    <location>
        <begin position="5"/>
        <end position="72"/>
    </location>
</feature>
<dbReference type="FunFam" id="1.10.10.10:FF:000214">
    <property type="entry name" value="Methylated-DNA--protein-cysteine methyltransferase"/>
    <property type="match status" value="1"/>
</dbReference>
<dbReference type="CDD" id="cd06445">
    <property type="entry name" value="ATase"/>
    <property type="match status" value="1"/>
</dbReference>
<dbReference type="Proteomes" id="UP000076476">
    <property type="component" value="Unassembled WGS sequence"/>
</dbReference>
<keyword evidence="5 9" id="KW-0808">Transferase</keyword>